<dbReference type="GO" id="GO:0016020">
    <property type="term" value="C:membrane"/>
    <property type="evidence" value="ECO:0007669"/>
    <property type="project" value="UniProtKB-SubCell"/>
</dbReference>
<keyword evidence="10" id="KW-1185">Reference proteome</keyword>
<dbReference type="Proteomes" id="UP001373714">
    <property type="component" value="Unassembled WGS sequence"/>
</dbReference>
<keyword evidence="2 7" id="KW-0812">Transmembrane</keyword>
<evidence type="ECO:0000256" key="6">
    <source>
        <dbReference type="SAM" id="MobiDB-lite"/>
    </source>
</evidence>
<evidence type="ECO:0000256" key="4">
    <source>
        <dbReference type="ARBA" id="ARBA00023136"/>
    </source>
</evidence>
<sequence length="285" mass="31021">MTLGLMEALIWVFNCSPMAANFIYDLEALDCKRLDKSRWLWIIFSIFVDAAILWIPWRVLRQAGLPATERRVLKLVFAANLLGTLACVANIYGIKTFSGSKYVNLDGETGDDFTYSEAAFILINGGEVLMYIIGACFPVLSPYLVSFARSHGGPKQKSITMPSWRVSPADAHQFARRENGGKRFGGEHLGLGTVIERDERATMAGELEGEDAGECRRVGTATTMAVSLTPDFGPDGLGLLKKTSNGGSSLSIGMPPETHVRHSNGSSGSKTLSPMRDLDLERGQP</sequence>
<comment type="subcellular location">
    <subcellularLocation>
        <location evidence="1">Membrane</location>
        <topology evidence="1">Multi-pass membrane protein</topology>
    </subcellularLocation>
</comment>
<keyword evidence="4 7" id="KW-0472">Membrane</keyword>
<evidence type="ECO:0000256" key="1">
    <source>
        <dbReference type="ARBA" id="ARBA00004141"/>
    </source>
</evidence>
<dbReference type="InterPro" id="IPR049326">
    <property type="entry name" value="Rhodopsin_dom_fungi"/>
</dbReference>
<organism evidence="9 10">
    <name type="scientific">Orbilia blumenaviensis</name>
    <dbReference type="NCBI Taxonomy" id="1796055"/>
    <lineage>
        <taxon>Eukaryota</taxon>
        <taxon>Fungi</taxon>
        <taxon>Dikarya</taxon>
        <taxon>Ascomycota</taxon>
        <taxon>Pezizomycotina</taxon>
        <taxon>Orbiliomycetes</taxon>
        <taxon>Orbiliales</taxon>
        <taxon>Orbiliaceae</taxon>
        <taxon>Orbilia</taxon>
    </lineage>
</organism>
<gene>
    <name evidence="9" type="ORF">TWF730_007545</name>
</gene>
<feature type="transmembrane region" description="Helical" evidence="7">
    <location>
        <begin position="39"/>
        <end position="60"/>
    </location>
</feature>
<dbReference type="Pfam" id="PF20684">
    <property type="entry name" value="Fung_rhodopsin"/>
    <property type="match status" value="1"/>
</dbReference>
<feature type="compositionally biased region" description="Polar residues" evidence="6">
    <location>
        <begin position="263"/>
        <end position="272"/>
    </location>
</feature>
<feature type="transmembrane region" description="Helical" evidence="7">
    <location>
        <begin position="128"/>
        <end position="148"/>
    </location>
</feature>
<dbReference type="PANTHER" id="PTHR33048:SF47">
    <property type="entry name" value="INTEGRAL MEMBRANE PROTEIN-RELATED"/>
    <property type="match status" value="1"/>
</dbReference>
<evidence type="ECO:0000256" key="2">
    <source>
        <dbReference type="ARBA" id="ARBA00022692"/>
    </source>
</evidence>
<evidence type="ECO:0000256" key="3">
    <source>
        <dbReference type="ARBA" id="ARBA00022989"/>
    </source>
</evidence>
<evidence type="ECO:0000256" key="5">
    <source>
        <dbReference type="ARBA" id="ARBA00038359"/>
    </source>
</evidence>
<feature type="region of interest" description="Disordered" evidence="6">
    <location>
        <begin position="238"/>
        <end position="285"/>
    </location>
</feature>
<keyword evidence="3 7" id="KW-1133">Transmembrane helix</keyword>
<dbReference type="InterPro" id="IPR052337">
    <property type="entry name" value="SAT4-like"/>
</dbReference>
<evidence type="ECO:0000313" key="9">
    <source>
        <dbReference type="EMBL" id="KAK6358193.1"/>
    </source>
</evidence>
<evidence type="ECO:0000313" key="10">
    <source>
        <dbReference type="Proteomes" id="UP001373714"/>
    </source>
</evidence>
<reference evidence="9 10" key="1">
    <citation type="submission" date="2019-10" db="EMBL/GenBank/DDBJ databases">
        <authorList>
            <person name="Palmer J.M."/>
        </authorList>
    </citation>
    <scope>NUCLEOTIDE SEQUENCE [LARGE SCALE GENOMIC DNA]</scope>
    <source>
        <strain evidence="9 10">TWF730</strain>
    </source>
</reference>
<name>A0AAV9V8U5_9PEZI</name>
<protein>
    <recommendedName>
        <fullName evidence="8">Rhodopsin domain-containing protein</fullName>
    </recommendedName>
</protein>
<feature type="compositionally biased region" description="Polar residues" evidence="6">
    <location>
        <begin position="242"/>
        <end position="251"/>
    </location>
</feature>
<dbReference type="PANTHER" id="PTHR33048">
    <property type="entry name" value="PTH11-LIKE INTEGRAL MEMBRANE PROTEIN (AFU_ORTHOLOGUE AFUA_5G11245)"/>
    <property type="match status" value="1"/>
</dbReference>
<proteinExistence type="inferred from homology"/>
<evidence type="ECO:0000256" key="7">
    <source>
        <dbReference type="SAM" id="Phobius"/>
    </source>
</evidence>
<comment type="similarity">
    <text evidence="5">Belongs to the SAT4 family.</text>
</comment>
<accession>A0AAV9V8U5</accession>
<dbReference type="AlphaFoldDB" id="A0AAV9V8U5"/>
<feature type="transmembrane region" description="Helical" evidence="7">
    <location>
        <begin position="72"/>
        <end position="94"/>
    </location>
</feature>
<comment type="caution">
    <text evidence="9">The sequence shown here is derived from an EMBL/GenBank/DDBJ whole genome shotgun (WGS) entry which is preliminary data.</text>
</comment>
<feature type="domain" description="Rhodopsin" evidence="8">
    <location>
        <begin position="8"/>
        <end position="144"/>
    </location>
</feature>
<dbReference type="EMBL" id="JAVHNS010000004">
    <property type="protein sequence ID" value="KAK6358193.1"/>
    <property type="molecule type" value="Genomic_DNA"/>
</dbReference>
<feature type="compositionally biased region" description="Basic and acidic residues" evidence="6">
    <location>
        <begin position="276"/>
        <end position="285"/>
    </location>
</feature>
<evidence type="ECO:0000259" key="8">
    <source>
        <dbReference type="Pfam" id="PF20684"/>
    </source>
</evidence>